<feature type="compositionally biased region" description="Basic and acidic residues" evidence="1">
    <location>
        <begin position="300"/>
        <end position="320"/>
    </location>
</feature>
<proteinExistence type="predicted"/>
<feature type="compositionally biased region" description="Basic residues" evidence="1">
    <location>
        <begin position="984"/>
        <end position="994"/>
    </location>
</feature>
<feature type="compositionally biased region" description="Basic and acidic residues" evidence="1">
    <location>
        <begin position="443"/>
        <end position="460"/>
    </location>
</feature>
<dbReference type="OrthoDB" id="2746120at2759"/>
<dbReference type="Proteomes" id="UP000703269">
    <property type="component" value="Unassembled WGS sequence"/>
</dbReference>
<reference evidence="2 3" key="1">
    <citation type="submission" date="2021-08" db="EMBL/GenBank/DDBJ databases">
        <title>Draft Genome Sequence of Phanerochaete sordida strain YK-624.</title>
        <authorList>
            <person name="Mori T."/>
            <person name="Dohra H."/>
            <person name="Suzuki T."/>
            <person name="Kawagishi H."/>
            <person name="Hirai H."/>
        </authorList>
    </citation>
    <scope>NUCLEOTIDE SEQUENCE [LARGE SCALE GENOMIC DNA]</scope>
    <source>
        <strain evidence="2 3">YK-624</strain>
    </source>
</reference>
<accession>A0A9P3GSA0</accession>
<feature type="region of interest" description="Disordered" evidence="1">
    <location>
        <begin position="443"/>
        <end position="570"/>
    </location>
</feature>
<feature type="compositionally biased region" description="Pro residues" evidence="1">
    <location>
        <begin position="776"/>
        <end position="794"/>
    </location>
</feature>
<organism evidence="2 3">
    <name type="scientific">Phanerochaete sordida</name>
    <dbReference type="NCBI Taxonomy" id="48140"/>
    <lineage>
        <taxon>Eukaryota</taxon>
        <taxon>Fungi</taxon>
        <taxon>Dikarya</taxon>
        <taxon>Basidiomycota</taxon>
        <taxon>Agaricomycotina</taxon>
        <taxon>Agaricomycetes</taxon>
        <taxon>Polyporales</taxon>
        <taxon>Phanerochaetaceae</taxon>
        <taxon>Phanerochaete</taxon>
    </lineage>
</organism>
<feature type="region of interest" description="Disordered" evidence="1">
    <location>
        <begin position="690"/>
        <end position="801"/>
    </location>
</feature>
<name>A0A9P3GSA0_9APHY</name>
<dbReference type="EMBL" id="BPQB01000088">
    <property type="protein sequence ID" value="GJE98464.1"/>
    <property type="molecule type" value="Genomic_DNA"/>
</dbReference>
<feature type="compositionally biased region" description="Pro residues" evidence="1">
    <location>
        <begin position="726"/>
        <end position="735"/>
    </location>
</feature>
<feature type="compositionally biased region" description="Low complexity" evidence="1">
    <location>
        <begin position="71"/>
        <end position="80"/>
    </location>
</feature>
<sequence length="994" mass="107309">MSDIPPNAPPDGPPSPSRRVLGPVNGTQPTSDAFDASQARDQQPGVLDASQNAPPVVPPNNPEPPTPDPTTAPLVDASAAPPAPVAPSDPTTASNVAGAASNASLVPDENCPTPIPVVIAARQAKTRQQRKEREGMKPGNRGRFPGIQGEVLDEYADEYLAIDRDAPGKNGRLAVFWHKVMSAYWSTFSIKDARHTMGPRNSLYTDGAMQHLTNESIKTHFRWVDKTPRARKGNPIARAMRKYISKGPAPRKQPAWRVHASTVSDRVRDEGRQRTTDPKFALANRNDVAREIFEELDSEEQQRLRESAEDQHNQKLEKYRLSLSDTPSTDPEDQREATARLSIILQPLLSLLSAHTGLPNFSVIAGAPPADSGGSYRLIGVHYGPKTRTGQTFAQHNSDAYRDLVLGSFANFLASTTDATMHDAPPVAHGAERQFRVTLLDPYEREREDNAEQMARDTVKEKRKTKKGKKRSSRSDESLGEGAGSSPPPADENQRPAPRPKKRQRTTGASSSHASSSHASSSHASSSHASSSHASSSHASSSHASSSHASSSASSSSPAISSEPEPELENRFTLQEPTPLLPYVPPVNEFFHPAWQDGSPLDPSLLAIPPMPSNPHEPIPSFPDMETMMARAPVPGFDFDLDINMDLSNPVAHGPQEDALRLAVAQHGPSEPLADNGASVVAATSITQNQVDGQPCVSETTHGSGSSEEREREPSGTMPEDGLLPPSSPPPPPSPLSMRAPLPLSLDAQPAQGQPTSSPPPSPSLSLLLLSSLPPSSLPPSSPPPPSSRPPSPLPARSELPPVSLSGAPAWLQRHYTRLRDAAVDEEHRAAFNAMLDDWVRLECAIEAENTVITRTRYPTDTRPYAVTYWIRCGRQRDVQPHRSPDYAAELYAWWVDVNPAWRTTANGRLVRRGTGDWSEMVLPGVNGLLNVIAGVVALHGLVESSEWVDFLEDVAWVIRGVLGSMEQGGLALPAPAAQQKPVKASKSKKKKSK</sequence>
<feature type="region of interest" description="Disordered" evidence="1">
    <location>
        <begin position="297"/>
        <end position="335"/>
    </location>
</feature>
<feature type="compositionally biased region" description="Basic and acidic residues" evidence="1">
    <location>
        <begin position="265"/>
        <end position="277"/>
    </location>
</feature>
<evidence type="ECO:0000256" key="1">
    <source>
        <dbReference type="SAM" id="MobiDB-lite"/>
    </source>
</evidence>
<gene>
    <name evidence="2" type="ORF">PsYK624_146960</name>
</gene>
<feature type="region of interest" description="Disordered" evidence="1">
    <location>
        <begin position="247"/>
        <end position="278"/>
    </location>
</feature>
<feature type="compositionally biased region" description="Low complexity" evidence="1">
    <location>
        <begin position="509"/>
        <end position="557"/>
    </location>
</feature>
<evidence type="ECO:0000313" key="2">
    <source>
        <dbReference type="EMBL" id="GJE98464.1"/>
    </source>
</evidence>
<evidence type="ECO:0000313" key="3">
    <source>
        <dbReference type="Proteomes" id="UP000703269"/>
    </source>
</evidence>
<protein>
    <submittedName>
        <fullName evidence="2">Uncharacterized protein</fullName>
    </submittedName>
</protein>
<feature type="compositionally biased region" description="Low complexity" evidence="1">
    <location>
        <begin position="736"/>
        <end position="746"/>
    </location>
</feature>
<feature type="region of interest" description="Disordered" evidence="1">
    <location>
        <begin position="126"/>
        <end position="147"/>
    </location>
</feature>
<feature type="region of interest" description="Disordered" evidence="1">
    <location>
        <begin position="1"/>
        <end position="96"/>
    </location>
</feature>
<keyword evidence="3" id="KW-1185">Reference proteome</keyword>
<feature type="compositionally biased region" description="Pro residues" evidence="1">
    <location>
        <begin position="1"/>
        <end position="16"/>
    </location>
</feature>
<dbReference type="AlphaFoldDB" id="A0A9P3GSA0"/>
<feature type="compositionally biased region" description="Basic residues" evidence="1">
    <location>
        <begin position="461"/>
        <end position="472"/>
    </location>
</feature>
<comment type="caution">
    <text evidence="2">The sequence shown here is derived from an EMBL/GenBank/DDBJ whole genome shotgun (WGS) entry which is preliminary data.</text>
</comment>
<feature type="compositionally biased region" description="Low complexity" evidence="1">
    <location>
        <begin position="764"/>
        <end position="775"/>
    </location>
</feature>
<feature type="region of interest" description="Disordered" evidence="1">
    <location>
        <begin position="974"/>
        <end position="994"/>
    </location>
</feature>
<feature type="compositionally biased region" description="Pro residues" evidence="1">
    <location>
        <begin position="55"/>
        <end position="70"/>
    </location>
</feature>
<feature type="compositionally biased region" description="Low complexity" evidence="1">
    <location>
        <begin position="974"/>
        <end position="983"/>
    </location>
</feature>